<dbReference type="InterPro" id="IPR013780">
    <property type="entry name" value="Glyco_hydro_b"/>
</dbReference>
<evidence type="ECO:0000259" key="5">
    <source>
        <dbReference type="Pfam" id="PF14508"/>
    </source>
</evidence>
<accession>A0ABT6JK39</accession>
<feature type="chain" id="PRO_5047334467" evidence="3">
    <location>
        <begin position="22"/>
        <end position="663"/>
    </location>
</feature>
<organism evidence="7 8">
    <name type="scientific">Luteimonas rhizosphaericola</name>
    <dbReference type="NCBI Taxonomy" id="3042024"/>
    <lineage>
        <taxon>Bacteria</taxon>
        <taxon>Pseudomonadati</taxon>
        <taxon>Pseudomonadota</taxon>
        <taxon>Gammaproteobacteria</taxon>
        <taxon>Lysobacterales</taxon>
        <taxon>Lysobacteraceae</taxon>
        <taxon>Luteimonas</taxon>
    </lineage>
</organism>
<comment type="caution">
    <text evidence="7">The sequence shown here is derived from an EMBL/GenBank/DDBJ whole genome shotgun (WGS) entry which is preliminary data.</text>
</comment>
<evidence type="ECO:0000313" key="7">
    <source>
        <dbReference type="EMBL" id="MDH5830416.1"/>
    </source>
</evidence>
<keyword evidence="1 7" id="KW-0378">Hydrolase</keyword>
<dbReference type="SUPFAM" id="SSF51445">
    <property type="entry name" value="(Trans)glycosidases"/>
    <property type="match status" value="1"/>
</dbReference>
<evidence type="ECO:0000256" key="1">
    <source>
        <dbReference type="ARBA" id="ARBA00022801"/>
    </source>
</evidence>
<reference evidence="7 8" key="1">
    <citation type="submission" date="2023-04" db="EMBL/GenBank/DDBJ databases">
        <title>Luteimonas sp. M1R5S18.</title>
        <authorList>
            <person name="Sun J.-Q."/>
        </authorList>
    </citation>
    <scope>NUCLEOTIDE SEQUENCE [LARGE SCALE GENOMIC DNA]</scope>
    <source>
        <strain evidence="7 8">M1R5S18</strain>
    </source>
</reference>
<dbReference type="Pfam" id="PF10566">
    <property type="entry name" value="Glyco_hydro_97"/>
    <property type="match status" value="1"/>
</dbReference>
<evidence type="ECO:0000259" key="4">
    <source>
        <dbReference type="Pfam" id="PF10566"/>
    </source>
</evidence>
<sequence>MRGHVMSLLLPLLALSGLAHADPASPLQLRSPGGTASASLTLDAAGQPRLAVAWRDEPVLLPSPLGVQFADDGLDRGLRITASRTREHDATYRFVAGKARDGRDHYRELAIDLTDAQGRTLGLVLRAYDDGIAFRYRLPLPAQGDLEVRQDLTGYLFPRDYRCWSFNVGRFNTPHEGEFDPIQASKIRPMHLIDLPLVCETGHGDATFAIAEADLDRYAAFYLSGRGDGRLGLDTRLSPRHDTPEFAVRIPRDEVAAGGHLTPWRVVMLGDSPGALVESNLIAHLNPPTPIEDTSWIVPGKSAWDWWSGSVAPDVPEPGMNTATMRRYIDHAADMGLEYMLIDAGWYPGSSGGDLWEPSADASRPIPGLDLPALLAHARERGVGIWLWVHFRALETRMDEMFALYRDWGVKGVKIDYMDRNDQEMVAFFHRMMRSAAEHRLMLDLHGAYRPTGLNRTWPHFLTQEGVLGAEYNKWSRRITPTHNVTLPFTRMLVGPIDYTPGGFRNVAPEDFTPSFTRPQVMGTRAHQLAMFVVYDSPLQMVADSPDVYIETPGADFLGLVPTTWDETRVLSGAIGEHVAIARRSGRDWYIGAMTNESPRTLKLDLSFLGDDRYQATLWQDGAAPTDVQRSERAVRGGQALSLRLAGGGGAALKLSPVAAGGE</sequence>
<protein>
    <submittedName>
        <fullName evidence="7">Glycoside hydrolase family 97 protein</fullName>
    </submittedName>
</protein>
<evidence type="ECO:0000256" key="3">
    <source>
        <dbReference type="SAM" id="SignalP"/>
    </source>
</evidence>
<evidence type="ECO:0000313" key="8">
    <source>
        <dbReference type="Proteomes" id="UP001156831"/>
    </source>
</evidence>
<feature type="domain" description="Glycosyl-hydrolase 97 N-terminal" evidence="5">
    <location>
        <begin position="29"/>
        <end position="288"/>
    </location>
</feature>
<dbReference type="EMBL" id="JARXRN010000021">
    <property type="protein sequence ID" value="MDH5830416.1"/>
    <property type="molecule type" value="Genomic_DNA"/>
</dbReference>
<keyword evidence="3" id="KW-0732">Signal</keyword>
<dbReference type="RefSeq" id="WP_280601071.1">
    <property type="nucleotide sequence ID" value="NZ_JARXRN010000021.1"/>
</dbReference>
<dbReference type="Gene3D" id="2.70.98.10">
    <property type="match status" value="1"/>
</dbReference>
<feature type="domain" description="Glycosyl-hydrolase 97 catalytic" evidence="4">
    <location>
        <begin position="306"/>
        <end position="467"/>
    </location>
</feature>
<keyword evidence="2" id="KW-0326">Glycosidase</keyword>
<proteinExistence type="predicted"/>
<dbReference type="InterPro" id="IPR019563">
    <property type="entry name" value="GH97_catalytic"/>
</dbReference>
<dbReference type="InterPro" id="IPR014718">
    <property type="entry name" value="GH-type_carb-bd"/>
</dbReference>
<evidence type="ECO:0000259" key="6">
    <source>
        <dbReference type="Pfam" id="PF14509"/>
    </source>
</evidence>
<dbReference type="PANTHER" id="PTHR35803:SF2">
    <property type="entry name" value="RETAINING ALPHA-GALACTOSIDASE"/>
    <property type="match status" value="1"/>
</dbReference>
<keyword evidence="8" id="KW-1185">Reference proteome</keyword>
<feature type="domain" description="Glycosyl-hydrolase 97 C-terminal oligomerisation" evidence="6">
    <location>
        <begin position="564"/>
        <end position="655"/>
    </location>
</feature>
<dbReference type="InterPro" id="IPR013785">
    <property type="entry name" value="Aldolase_TIM"/>
</dbReference>
<dbReference type="Pfam" id="PF14508">
    <property type="entry name" value="GH97_N"/>
    <property type="match status" value="1"/>
</dbReference>
<name>A0ABT6JK39_9GAMM</name>
<feature type="signal peptide" evidence="3">
    <location>
        <begin position="1"/>
        <end position="21"/>
    </location>
</feature>
<dbReference type="PANTHER" id="PTHR35803">
    <property type="entry name" value="GLUCAN 1,4-ALPHA-GLUCOSIDASE SUSB-RELATED"/>
    <property type="match status" value="1"/>
</dbReference>
<dbReference type="Gene3D" id="3.20.20.70">
    <property type="entry name" value="Aldolase class I"/>
    <property type="match status" value="1"/>
</dbReference>
<dbReference type="Proteomes" id="UP001156831">
    <property type="component" value="Unassembled WGS sequence"/>
</dbReference>
<dbReference type="GO" id="GO:0016787">
    <property type="term" value="F:hydrolase activity"/>
    <property type="evidence" value="ECO:0007669"/>
    <property type="project" value="UniProtKB-KW"/>
</dbReference>
<dbReference type="InterPro" id="IPR052720">
    <property type="entry name" value="Glycosyl_hydrolase_97"/>
</dbReference>
<dbReference type="InterPro" id="IPR017853">
    <property type="entry name" value="GH"/>
</dbReference>
<gene>
    <name evidence="7" type="ORF">QFW80_07785</name>
</gene>
<dbReference type="InterPro" id="IPR029483">
    <property type="entry name" value="GH97_C"/>
</dbReference>
<dbReference type="Pfam" id="PF14509">
    <property type="entry name" value="GH97_C"/>
    <property type="match status" value="1"/>
</dbReference>
<dbReference type="Gene3D" id="2.60.40.1180">
    <property type="entry name" value="Golgi alpha-mannosidase II"/>
    <property type="match status" value="1"/>
</dbReference>
<evidence type="ECO:0000256" key="2">
    <source>
        <dbReference type="ARBA" id="ARBA00023295"/>
    </source>
</evidence>
<dbReference type="InterPro" id="IPR029486">
    <property type="entry name" value="GH97_N"/>
</dbReference>